<keyword evidence="8 11" id="KW-1133">Transmembrane helix</keyword>
<dbReference type="InterPro" id="IPR036097">
    <property type="entry name" value="HisK_dim/P_sf"/>
</dbReference>
<protein>
    <recommendedName>
        <fullName evidence="3">histidine kinase</fullName>
        <ecNumber evidence="3">2.7.13.3</ecNumber>
    </recommendedName>
</protein>
<dbReference type="SUPFAM" id="SSF158472">
    <property type="entry name" value="HAMP domain-like"/>
    <property type="match status" value="1"/>
</dbReference>
<dbReference type="Gene3D" id="3.30.565.10">
    <property type="entry name" value="Histidine kinase-like ATPase, C-terminal domain"/>
    <property type="match status" value="1"/>
</dbReference>
<comment type="catalytic activity">
    <reaction evidence="1">
        <text>ATP + protein L-histidine = ADP + protein N-phospho-L-histidine.</text>
        <dbReference type="EC" id="2.7.13.3"/>
    </reaction>
</comment>
<evidence type="ECO:0000256" key="9">
    <source>
        <dbReference type="ARBA" id="ARBA00023012"/>
    </source>
</evidence>
<evidence type="ECO:0000256" key="3">
    <source>
        <dbReference type="ARBA" id="ARBA00012438"/>
    </source>
</evidence>
<evidence type="ECO:0000256" key="10">
    <source>
        <dbReference type="ARBA" id="ARBA00023136"/>
    </source>
</evidence>
<comment type="subcellular location">
    <subcellularLocation>
        <location evidence="2">Membrane</location>
    </subcellularLocation>
</comment>
<evidence type="ECO:0000256" key="5">
    <source>
        <dbReference type="ARBA" id="ARBA00022679"/>
    </source>
</evidence>
<evidence type="ECO:0000313" key="15">
    <source>
        <dbReference type="Proteomes" id="UP000325797"/>
    </source>
</evidence>
<dbReference type="Pfam" id="PF00672">
    <property type="entry name" value="HAMP"/>
    <property type="match status" value="1"/>
</dbReference>
<keyword evidence="15" id="KW-1185">Reference proteome</keyword>
<dbReference type="EMBL" id="CP042582">
    <property type="protein sequence ID" value="QEX23887.1"/>
    <property type="molecule type" value="Genomic_DNA"/>
</dbReference>
<dbReference type="PRINTS" id="PR00344">
    <property type="entry name" value="BCTRLSENSOR"/>
</dbReference>
<evidence type="ECO:0000256" key="1">
    <source>
        <dbReference type="ARBA" id="ARBA00000085"/>
    </source>
</evidence>
<dbReference type="RefSeq" id="WP_151119215.1">
    <property type="nucleotide sequence ID" value="NZ_CP042582.1"/>
</dbReference>
<evidence type="ECO:0000256" key="2">
    <source>
        <dbReference type="ARBA" id="ARBA00004370"/>
    </source>
</evidence>
<dbReference type="SUPFAM" id="SSF55874">
    <property type="entry name" value="ATPase domain of HSP90 chaperone/DNA topoisomerase II/histidine kinase"/>
    <property type="match status" value="1"/>
</dbReference>
<dbReference type="Gene3D" id="6.10.340.10">
    <property type="match status" value="1"/>
</dbReference>
<dbReference type="PROSITE" id="PS50885">
    <property type="entry name" value="HAMP"/>
    <property type="match status" value="1"/>
</dbReference>
<dbReference type="Gene3D" id="1.10.287.130">
    <property type="match status" value="1"/>
</dbReference>
<evidence type="ECO:0000259" key="12">
    <source>
        <dbReference type="PROSITE" id="PS50109"/>
    </source>
</evidence>
<evidence type="ECO:0000313" key="14">
    <source>
        <dbReference type="EMBL" id="QEX23887.1"/>
    </source>
</evidence>
<evidence type="ECO:0000256" key="4">
    <source>
        <dbReference type="ARBA" id="ARBA00022553"/>
    </source>
</evidence>
<dbReference type="PROSITE" id="PS50109">
    <property type="entry name" value="HIS_KIN"/>
    <property type="match status" value="1"/>
</dbReference>
<dbReference type="SMART" id="SM00304">
    <property type="entry name" value="HAMP"/>
    <property type="match status" value="1"/>
</dbReference>
<dbReference type="SUPFAM" id="SSF47384">
    <property type="entry name" value="Homodimeric domain of signal transducing histidine kinase"/>
    <property type="match status" value="1"/>
</dbReference>
<dbReference type="InterPro" id="IPR050428">
    <property type="entry name" value="TCS_sensor_his_kinase"/>
</dbReference>
<sequence>MPLPRFLATSTFRLALTYAALFSVSAISLAGVTFWTMEFMLARERRETVLAEANLLAEQFRRFGPSGLSLVIAERVRPDRVGDGIYLLAGPTYTPLAGNLTDWPPSGEHDGPWLDFTIERNVAGQRKVLGARAIHVLLPDNYHLLVGQDMSTEARLRSALINASLWGIVVTVGLGLAVGFIASRNFLGRIEAINRSTDRIRAGEVEHRMAVSGSGDEFDRLSQNLNAMLDDIQRLLAGIRTVTDNIAHDLRTPLSRLKNGLELALNDATEEERRQAIERAIGESDQLLRTFSALLAIADAEAGASRIERQPVELGALAHDVVELYEPLADERGVTFDLEIDEAATVEGDRQLLFQLLANLLDNAIKYGADGGRVDIKVGRTDGKPEIVVADRGAGIPEQDRERVLERFVRLDESRTTPGIGLGLPLVKAIAHLHNAELELGDNAPGLRVRVLFPATEERESKSELRRLASR</sequence>
<dbReference type="CDD" id="cd06225">
    <property type="entry name" value="HAMP"/>
    <property type="match status" value="1"/>
</dbReference>
<feature type="transmembrane region" description="Helical" evidence="11">
    <location>
        <begin position="159"/>
        <end position="182"/>
    </location>
</feature>
<reference evidence="14 15" key="1">
    <citation type="submission" date="2019-08" db="EMBL/GenBank/DDBJ databases">
        <title>Hyperibacter terrae gen. nov., sp. nov. and Hyperibacter viscosus sp. nov., two new members in the family Rhodospirillaceae isolated from the rhizosphere of Hypericum perforatum.</title>
        <authorList>
            <person name="Noviana Z."/>
        </authorList>
    </citation>
    <scope>NUCLEOTIDE SEQUENCE [LARGE SCALE GENOMIC DNA]</scope>
    <source>
        <strain evidence="14 15">R5959</strain>
    </source>
</reference>
<dbReference type="CDD" id="cd00075">
    <property type="entry name" value="HATPase"/>
    <property type="match status" value="1"/>
</dbReference>
<dbReference type="InterPro" id="IPR003661">
    <property type="entry name" value="HisK_dim/P_dom"/>
</dbReference>
<dbReference type="SMART" id="SM00388">
    <property type="entry name" value="HisKA"/>
    <property type="match status" value="1"/>
</dbReference>
<keyword evidence="6 11" id="KW-0812">Transmembrane</keyword>
<dbReference type="OrthoDB" id="9815202at2"/>
<keyword evidence="9" id="KW-0902">Two-component regulatory system</keyword>
<dbReference type="Proteomes" id="UP000325797">
    <property type="component" value="Chromosome"/>
</dbReference>
<dbReference type="CDD" id="cd00082">
    <property type="entry name" value="HisKA"/>
    <property type="match status" value="1"/>
</dbReference>
<feature type="domain" description="HAMP" evidence="13">
    <location>
        <begin position="184"/>
        <end position="237"/>
    </location>
</feature>
<dbReference type="InterPro" id="IPR004358">
    <property type="entry name" value="Sig_transdc_His_kin-like_C"/>
</dbReference>
<dbReference type="PANTHER" id="PTHR45436">
    <property type="entry name" value="SENSOR HISTIDINE KINASE YKOH"/>
    <property type="match status" value="1"/>
</dbReference>
<dbReference type="AlphaFoldDB" id="A0A5J6N358"/>
<organism evidence="14 15">
    <name type="scientific">Hypericibacter adhaerens</name>
    <dbReference type="NCBI Taxonomy" id="2602016"/>
    <lineage>
        <taxon>Bacteria</taxon>
        <taxon>Pseudomonadati</taxon>
        <taxon>Pseudomonadota</taxon>
        <taxon>Alphaproteobacteria</taxon>
        <taxon>Rhodospirillales</taxon>
        <taxon>Dongiaceae</taxon>
        <taxon>Hypericibacter</taxon>
    </lineage>
</organism>
<dbReference type="InterPro" id="IPR003660">
    <property type="entry name" value="HAMP_dom"/>
</dbReference>
<dbReference type="InterPro" id="IPR036890">
    <property type="entry name" value="HATPase_C_sf"/>
</dbReference>
<keyword evidence="4" id="KW-0597">Phosphoprotein</keyword>
<dbReference type="GO" id="GO:0005886">
    <property type="term" value="C:plasma membrane"/>
    <property type="evidence" value="ECO:0007669"/>
    <property type="project" value="TreeGrafter"/>
</dbReference>
<name>A0A5J6N358_9PROT</name>
<dbReference type="GO" id="GO:0000155">
    <property type="term" value="F:phosphorelay sensor kinase activity"/>
    <property type="evidence" value="ECO:0007669"/>
    <property type="project" value="InterPro"/>
</dbReference>
<evidence type="ECO:0000256" key="6">
    <source>
        <dbReference type="ARBA" id="ARBA00022692"/>
    </source>
</evidence>
<dbReference type="KEGG" id="hadh:FRZ61_38260"/>
<evidence type="ECO:0000256" key="7">
    <source>
        <dbReference type="ARBA" id="ARBA00022777"/>
    </source>
</evidence>
<dbReference type="Pfam" id="PF02518">
    <property type="entry name" value="HATPase_c"/>
    <property type="match status" value="1"/>
</dbReference>
<dbReference type="InterPro" id="IPR003594">
    <property type="entry name" value="HATPase_dom"/>
</dbReference>
<dbReference type="PANTHER" id="PTHR45436:SF8">
    <property type="entry name" value="HISTIDINE KINASE"/>
    <property type="match status" value="1"/>
</dbReference>
<accession>A0A5J6N358</accession>
<dbReference type="SMART" id="SM00387">
    <property type="entry name" value="HATPase_c"/>
    <property type="match status" value="1"/>
</dbReference>
<dbReference type="InterPro" id="IPR005467">
    <property type="entry name" value="His_kinase_dom"/>
</dbReference>
<evidence type="ECO:0000259" key="13">
    <source>
        <dbReference type="PROSITE" id="PS50885"/>
    </source>
</evidence>
<dbReference type="Pfam" id="PF00512">
    <property type="entry name" value="HisKA"/>
    <property type="match status" value="1"/>
</dbReference>
<gene>
    <name evidence="14" type="ORF">FRZ61_38260</name>
</gene>
<feature type="domain" description="Histidine kinase" evidence="12">
    <location>
        <begin position="245"/>
        <end position="457"/>
    </location>
</feature>
<proteinExistence type="predicted"/>
<dbReference type="EC" id="2.7.13.3" evidence="3"/>
<keyword evidence="10 11" id="KW-0472">Membrane</keyword>
<evidence type="ECO:0000256" key="11">
    <source>
        <dbReference type="SAM" id="Phobius"/>
    </source>
</evidence>
<keyword evidence="7 14" id="KW-0418">Kinase</keyword>
<keyword evidence="5" id="KW-0808">Transferase</keyword>
<feature type="transmembrane region" description="Helical" evidence="11">
    <location>
        <begin position="12"/>
        <end position="36"/>
    </location>
</feature>
<evidence type="ECO:0000256" key="8">
    <source>
        <dbReference type="ARBA" id="ARBA00022989"/>
    </source>
</evidence>